<dbReference type="GO" id="GO:0005886">
    <property type="term" value="C:plasma membrane"/>
    <property type="evidence" value="ECO:0007669"/>
    <property type="project" value="UniProtKB-SubCell"/>
</dbReference>
<dbReference type="PANTHER" id="PTHR30400">
    <property type="entry name" value="MONOFUNCTIONAL BIOSYNTHETIC PEPTIDOGLYCAN TRANSGLYCOSYLASE"/>
    <property type="match status" value="1"/>
</dbReference>
<evidence type="ECO:0000256" key="10">
    <source>
        <dbReference type="ARBA" id="ARBA00023316"/>
    </source>
</evidence>
<keyword evidence="7 11" id="KW-0573">Peptidoglycan synthesis</keyword>
<dbReference type="InterPro" id="IPR011812">
    <property type="entry name" value="Pep_trsgly"/>
</dbReference>
<dbReference type="InterPro" id="IPR036950">
    <property type="entry name" value="PBP_transglycosylase"/>
</dbReference>
<evidence type="ECO:0000256" key="11">
    <source>
        <dbReference type="HAMAP-Rule" id="MF_00766"/>
    </source>
</evidence>
<evidence type="ECO:0000256" key="6">
    <source>
        <dbReference type="ARBA" id="ARBA00022960"/>
    </source>
</evidence>
<evidence type="ECO:0000256" key="4">
    <source>
        <dbReference type="ARBA" id="ARBA00022679"/>
    </source>
</evidence>
<evidence type="ECO:0000256" key="5">
    <source>
        <dbReference type="ARBA" id="ARBA00022692"/>
    </source>
</evidence>
<keyword evidence="9 11" id="KW-0472">Membrane</keyword>
<comment type="subcellular location">
    <subcellularLocation>
        <location evidence="11">Cell inner membrane</location>
        <topology evidence="11">Single-pass membrane protein</topology>
    </subcellularLocation>
</comment>
<dbReference type="AlphaFoldDB" id="A0A4R3Y6B8"/>
<accession>A0A4R3Y6B8</accession>
<keyword evidence="5 11" id="KW-0812">Transmembrane</keyword>
<sequence>MAKYFRTKTFFSGRKCGWLRKRARFLCKWLGRGLAVVVLLTALFRVVPIPFSAYMLQQKLGHWFSADFSYELHYDWVALDNISWQMQLAVIAAEDQRFDQHFGLDFAAIQSALDHNARSNRTRGASTISQQTAKNLYLWHGQSWLRKGIEVPTTLMLELLWDKRRILQVYLNIAEFGDGIFGVEAAAQHYFNKSAARLNANEAALLAAVLPNPILYRVDKPSGAVLRKQQWIMQQMNALGGRAFLQKLE</sequence>
<organism evidence="13 14">
    <name type="scientific">Testudinibacter aquarius</name>
    <dbReference type="NCBI Taxonomy" id="1524974"/>
    <lineage>
        <taxon>Bacteria</taxon>
        <taxon>Pseudomonadati</taxon>
        <taxon>Pseudomonadota</taxon>
        <taxon>Gammaproteobacteria</taxon>
        <taxon>Pasteurellales</taxon>
        <taxon>Pasteurellaceae</taxon>
        <taxon>Testudinibacter</taxon>
    </lineage>
</organism>
<reference evidence="13 14" key="1">
    <citation type="submission" date="2019-03" db="EMBL/GenBank/DDBJ databases">
        <title>Genomic Encyclopedia of Type Strains, Phase IV (KMG-IV): sequencing the most valuable type-strain genomes for metagenomic binning, comparative biology and taxonomic classification.</title>
        <authorList>
            <person name="Goeker M."/>
        </authorList>
    </citation>
    <scope>NUCLEOTIDE SEQUENCE [LARGE SCALE GENOMIC DNA]</scope>
    <source>
        <strain evidence="13 14">DSM 28140</strain>
    </source>
</reference>
<dbReference type="EMBL" id="SMCP01000004">
    <property type="protein sequence ID" value="TCV87825.1"/>
    <property type="molecule type" value="Genomic_DNA"/>
</dbReference>
<dbReference type="Gene3D" id="1.10.3810.10">
    <property type="entry name" value="Biosynthetic peptidoglycan transglycosylase-like"/>
    <property type="match status" value="1"/>
</dbReference>
<dbReference type="EC" id="2.4.99.28" evidence="11"/>
<dbReference type="GO" id="GO:0008360">
    <property type="term" value="P:regulation of cell shape"/>
    <property type="evidence" value="ECO:0007669"/>
    <property type="project" value="UniProtKB-KW"/>
</dbReference>
<dbReference type="PANTHER" id="PTHR30400:SF0">
    <property type="entry name" value="BIOSYNTHETIC PEPTIDOGLYCAN TRANSGLYCOSYLASE"/>
    <property type="match status" value="1"/>
</dbReference>
<evidence type="ECO:0000256" key="3">
    <source>
        <dbReference type="ARBA" id="ARBA00022676"/>
    </source>
</evidence>
<evidence type="ECO:0000256" key="1">
    <source>
        <dbReference type="ARBA" id="ARBA00022475"/>
    </source>
</evidence>
<dbReference type="Pfam" id="PF00912">
    <property type="entry name" value="Transgly"/>
    <property type="match status" value="1"/>
</dbReference>
<dbReference type="SUPFAM" id="SSF53955">
    <property type="entry name" value="Lysozyme-like"/>
    <property type="match status" value="1"/>
</dbReference>
<dbReference type="RefSeq" id="WP_132966017.1">
    <property type="nucleotide sequence ID" value="NZ_LEKL01000020.1"/>
</dbReference>
<dbReference type="InterPro" id="IPR001264">
    <property type="entry name" value="Glyco_trans_51"/>
</dbReference>
<dbReference type="GO" id="GO:0071555">
    <property type="term" value="P:cell wall organization"/>
    <property type="evidence" value="ECO:0007669"/>
    <property type="project" value="UniProtKB-KW"/>
</dbReference>
<keyword evidence="1 11" id="KW-1003">Cell membrane</keyword>
<protein>
    <recommendedName>
        <fullName evidence="11">Biosynthetic peptidoglycan transglycosylase</fullName>
        <ecNumber evidence="11">2.4.99.28</ecNumber>
    </recommendedName>
    <alternativeName>
        <fullName evidence="11">Glycan polymerase</fullName>
    </alternativeName>
    <alternativeName>
        <fullName evidence="11">Peptidoglycan glycosyltransferase MtgA</fullName>
        <shortName evidence="11">PGT</shortName>
    </alternativeName>
</protein>
<dbReference type="InterPro" id="IPR023346">
    <property type="entry name" value="Lysozyme-like_dom_sf"/>
</dbReference>
<comment type="catalytic activity">
    <reaction evidence="11">
        <text>[GlcNAc-(1-&gt;4)-Mur2Ac(oyl-L-Ala-gamma-D-Glu-L-Lys-D-Ala-D-Ala)](n)-di-trans,octa-cis-undecaprenyl diphosphate + beta-D-GlcNAc-(1-&gt;4)-Mur2Ac(oyl-L-Ala-gamma-D-Glu-L-Lys-D-Ala-D-Ala)-di-trans,octa-cis-undecaprenyl diphosphate = [GlcNAc-(1-&gt;4)-Mur2Ac(oyl-L-Ala-gamma-D-Glu-L-Lys-D-Ala-D-Ala)](n+1)-di-trans,octa-cis-undecaprenyl diphosphate + di-trans,octa-cis-undecaprenyl diphosphate + H(+)</text>
        <dbReference type="Rhea" id="RHEA:23708"/>
        <dbReference type="Rhea" id="RHEA-COMP:9602"/>
        <dbReference type="Rhea" id="RHEA-COMP:9603"/>
        <dbReference type="ChEBI" id="CHEBI:15378"/>
        <dbReference type="ChEBI" id="CHEBI:58405"/>
        <dbReference type="ChEBI" id="CHEBI:60033"/>
        <dbReference type="ChEBI" id="CHEBI:78435"/>
        <dbReference type="EC" id="2.4.99.28"/>
    </reaction>
</comment>
<evidence type="ECO:0000256" key="7">
    <source>
        <dbReference type="ARBA" id="ARBA00022984"/>
    </source>
</evidence>
<proteinExistence type="inferred from homology"/>
<keyword evidence="10 11" id="KW-0961">Cell wall biogenesis/degradation</keyword>
<comment type="similarity">
    <text evidence="11">Belongs to the glycosyltransferase 51 family.</text>
</comment>
<dbReference type="GO" id="GO:0009274">
    <property type="term" value="C:peptidoglycan-based cell wall"/>
    <property type="evidence" value="ECO:0007669"/>
    <property type="project" value="InterPro"/>
</dbReference>
<dbReference type="GO" id="GO:0009252">
    <property type="term" value="P:peptidoglycan biosynthetic process"/>
    <property type="evidence" value="ECO:0007669"/>
    <property type="project" value="UniProtKB-UniRule"/>
</dbReference>
<evidence type="ECO:0000313" key="13">
    <source>
        <dbReference type="EMBL" id="TCV87825.1"/>
    </source>
</evidence>
<keyword evidence="3 11" id="KW-0328">Glycosyltransferase</keyword>
<keyword evidence="6 11" id="KW-0133">Cell shape</keyword>
<feature type="domain" description="Glycosyl transferase family 51" evidence="12">
    <location>
        <begin position="70"/>
        <end position="236"/>
    </location>
</feature>
<dbReference type="GO" id="GO:0016763">
    <property type="term" value="F:pentosyltransferase activity"/>
    <property type="evidence" value="ECO:0007669"/>
    <property type="project" value="InterPro"/>
</dbReference>
<dbReference type="GO" id="GO:0008955">
    <property type="term" value="F:peptidoglycan glycosyltransferase activity"/>
    <property type="evidence" value="ECO:0007669"/>
    <property type="project" value="UniProtKB-UniRule"/>
</dbReference>
<keyword evidence="8 11" id="KW-1133">Transmembrane helix</keyword>
<gene>
    <name evidence="11" type="primary">mtgA</name>
    <name evidence="13" type="ORF">EDC16_10410</name>
</gene>
<evidence type="ECO:0000313" key="14">
    <source>
        <dbReference type="Proteomes" id="UP000294619"/>
    </source>
</evidence>
<dbReference type="HAMAP" id="MF_00766">
    <property type="entry name" value="PGT_MtgA"/>
    <property type="match status" value="1"/>
</dbReference>
<evidence type="ECO:0000256" key="9">
    <source>
        <dbReference type="ARBA" id="ARBA00023136"/>
    </source>
</evidence>
<evidence type="ECO:0000256" key="2">
    <source>
        <dbReference type="ARBA" id="ARBA00022519"/>
    </source>
</evidence>
<keyword evidence="4 11" id="KW-0808">Transferase</keyword>
<comment type="pathway">
    <text evidence="11">Cell wall biogenesis; peptidoglycan biosynthesis.</text>
</comment>
<dbReference type="UniPathway" id="UPA00219"/>
<evidence type="ECO:0000256" key="8">
    <source>
        <dbReference type="ARBA" id="ARBA00022989"/>
    </source>
</evidence>
<keyword evidence="2 11" id="KW-0997">Cell inner membrane</keyword>
<dbReference type="NCBIfam" id="TIGR02070">
    <property type="entry name" value="mono_pep_trsgly"/>
    <property type="match status" value="1"/>
</dbReference>
<dbReference type="Proteomes" id="UP000294619">
    <property type="component" value="Unassembled WGS sequence"/>
</dbReference>
<comment type="caution">
    <text evidence="13">The sequence shown here is derived from an EMBL/GenBank/DDBJ whole genome shotgun (WGS) entry which is preliminary data.</text>
</comment>
<name>A0A4R3Y6B8_9PAST</name>
<comment type="function">
    <text evidence="11">Peptidoglycan polymerase that catalyzes glycan chain elongation from lipid-linked precursors.</text>
</comment>
<evidence type="ECO:0000259" key="12">
    <source>
        <dbReference type="Pfam" id="PF00912"/>
    </source>
</evidence>